<organism evidence="2 3">
    <name type="scientific">Pseudomonas laurentiana</name>
    <dbReference type="NCBI Taxonomy" id="2364649"/>
    <lineage>
        <taxon>Bacteria</taxon>
        <taxon>Pseudomonadati</taxon>
        <taxon>Pseudomonadota</taxon>
        <taxon>Gammaproteobacteria</taxon>
        <taxon>Pseudomonadales</taxon>
        <taxon>Pseudomonadaceae</taxon>
        <taxon>Pseudomonas</taxon>
    </lineage>
</organism>
<accession>A0A6I5RQF2</accession>
<name>A0A6I5RQF2_9PSED</name>
<protein>
    <submittedName>
        <fullName evidence="2">Uncharacterized protein</fullName>
    </submittedName>
</protein>
<proteinExistence type="predicted"/>
<reference evidence="2 3" key="1">
    <citation type="submission" date="2020-02" db="EMBL/GenBank/DDBJ databases">
        <title>Broccoli isolated Pseudomonas sp.</title>
        <authorList>
            <person name="Fujikawa T."/>
            <person name="Sawada H."/>
        </authorList>
    </citation>
    <scope>NUCLEOTIDE SEQUENCE [LARGE SCALE GENOMIC DNA]</scope>
    <source>
        <strain evidence="2 3">JCM 32154</strain>
    </source>
</reference>
<evidence type="ECO:0000256" key="1">
    <source>
        <dbReference type="SAM" id="Phobius"/>
    </source>
</evidence>
<dbReference type="AlphaFoldDB" id="A0A6I5RQF2"/>
<sequence length="141" mass="14778">MSSRVVTTKEDLKKALKDRVEVIHIAAPDLARHVKTVKTAKKGTAIACATVLGIGVASAWNPLGWGIAGAAGLTAAMSGATAGVLIAAITALTFLGTLYLVMVKDYELETNCDFSGKQKTLSAALRLQARQRLSRVRVASV</sequence>
<feature type="transmembrane region" description="Helical" evidence="1">
    <location>
        <begin position="80"/>
        <end position="101"/>
    </location>
</feature>
<feature type="transmembrane region" description="Helical" evidence="1">
    <location>
        <begin position="43"/>
        <end position="60"/>
    </location>
</feature>
<keyword evidence="1" id="KW-0812">Transmembrane</keyword>
<dbReference type="EMBL" id="JAAHBT010000106">
    <property type="protein sequence ID" value="NES10197.1"/>
    <property type="molecule type" value="Genomic_DNA"/>
</dbReference>
<keyword evidence="1" id="KW-0472">Membrane</keyword>
<evidence type="ECO:0000313" key="2">
    <source>
        <dbReference type="EMBL" id="NES10197.1"/>
    </source>
</evidence>
<dbReference type="Proteomes" id="UP000471751">
    <property type="component" value="Unassembled WGS sequence"/>
</dbReference>
<keyword evidence="1" id="KW-1133">Transmembrane helix</keyword>
<gene>
    <name evidence="2" type="ORF">G3O07_11300</name>
</gene>
<evidence type="ECO:0000313" key="3">
    <source>
        <dbReference type="Proteomes" id="UP000471751"/>
    </source>
</evidence>
<keyword evidence="3" id="KW-1185">Reference proteome</keyword>
<comment type="caution">
    <text evidence="2">The sequence shown here is derived from an EMBL/GenBank/DDBJ whole genome shotgun (WGS) entry which is preliminary data.</text>
</comment>